<dbReference type="SUPFAM" id="SSF53335">
    <property type="entry name" value="S-adenosyl-L-methionine-dependent methyltransferases"/>
    <property type="match status" value="1"/>
</dbReference>
<comment type="caution">
    <text evidence="5">The sequence shown here is derived from an EMBL/GenBank/DDBJ whole genome shotgun (WGS) entry which is preliminary data.</text>
</comment>
<evidence type="ECO:0000256" key="1">
    <source>
        <dbReference type="ARBA" id="ARBA00009339"/>
    </source>
</evidence>
<dbReference type="InterPro" id="IPR052220">
    <property type="entry name" value="METTL25"/>
</dbReference>
<dbReference type="Gene3D" id="1.10.1620.10">
    <property type="entry name" value="Ribosomal protein L39e"/>
    <property type="match status" value="1"/>
</dbReference>
<dbReference type="InterPro" id="IPR025714">
    <property type="entry name" value="Methyltranfer_dom"/>
</dbReference>
<dbReference type="FunFam" id="1.10.1620.10:FF:000001">
    <property type="entry name" value="60S ribosomal protein-like L39"/>
    <property type="match status" value="1"/>
</dbReference>
<keyword evidence="6" id="KW-1185">Reference proteome</keyword>
<dbReference type="AlphaFoldDB" id="A0A8J5XJZ8"/>
<evidence type="ECO:0000259" key="4">
    <source>
        <dbReference type="Pfam" id="PF13679"/>
    </source>
</evidence>
<dbReference type="SUPFAM" id="SSF48662">
    <property type="entry name" value="Ribosomal protein L39e"/>
    <property type="match status" value="1"/>
</dbReference>
<dbReference type="Pfam" id="PF13679">
    <property type="entry name" value="Methyltransf_32"/>
    <property type="match status" value="1"/>
</dbReference>
<comment type="similarity">
    <text evidence="1">Belongs to the eukaryotic ribosomal protein eL39 family.</text>
</comment>
<dbReference type="OrthoDB" id="274627at2759"/>
<accession>A0A8J5XJZ8</accession>
<dbReference type="Pfam" id="PF00832">
    <property type="entry name" value="Ribosomal_L39"/>
    <property type="match status" value="1"/>
</dbReference>
<dbReference type="GO" id="GO:0003735">
    <property type="term" value="F:structural constituent of ribosome"/>
    <property type="evidence" value="ECO:0007669"/>
    <property type="project" value="InterPro"/>
</dbReference>
<evidence type="ECO:0000256" key="3">
    <source>
        <dbReference type="ARBA" id="ARBA00023274"/>
    </source>
</evidence>
<dbReference type="EMBL" id="JAGTXO010000008">
    <property type="protein sequence ID" value="KAG8466123.1"/>
    <property type="molecule type" value="Genomic_DNA"/>
</dbReference>
<evidence type="ECO:0000313" key="6">
    <source>
        <dbReference type="Proteomes" id="UP000751190"/>
    </source>
</evidence>
<gene>
    <name evidence="5" type="ORF">KFE25_001879</name>
</gene>
<reference evidence="5" key="1">
    <citation type="submission" date="2021-05" db="EMBL/GenBank/DDBJ databases">
        <title>The genome of the haptophyte Pavlova lutheri (Diacronema luteri, Pavlovales) - a model for lipid biosynthesis in eukaryotic algae.</title>
        <authorList>
            <person name="Hulatt C.J."/>
            <person name="Posewitz M.C."/>
        </authorList>
    </citation>
    <scope>NUCLEOTIDE SEQUENCE</scope>
    <source>
        <strain evidence="5">NIVA-4/92</strain>
    </source>
</reference>
<dbReference type="HAMAP" id="MF_00629">
    <property type="entry name" value="Ribosomal_eL39"/>
    <property type="match status" value="1"/>
</dbReference>
<organism evidence="5 6">
    <name type="scientific">Diacronema lutheri</name>
    <name type="common">Unicellular marine alga</name>
    <name type="synonym">Monochrysis lutheri</name>
    <dbReference type="NCBI Taxonomy" id="2081491"/>
    <lineage>
        <taxon>Eukaryota</taxon>
        <taxon>Haptista</taxon>
        <taxon>Haptophyta</taxon>
        <taxon>Pavlovophyceae</taxon>
        <taxon>Pavlovales</taxon>
        <taxon>Pavlovaceae</taxon>
        <taxon>Diacronema</taxon>
    </lineage>
</organism>
<sequence>MPVGDEPASIARRHADACAEFIRAYGALADVAPASFLSDDHWSALLSPAARAQLDALSLEQLRKLALLSVAAPAERPARPPAAPVALHIICDVPAFFTGAGACRLAGLAVELDALCASRAGACADGEWSSQLRKHRALLAHKKAHEVGRVARAVQWLAADGPVRVVDVGSGKGYLGSFLSVGLGIQTVSVEGSALITAGAAKRHANVSRLFRNAGGQHELRTAWLAQAAPAGEFDPGVLRSGGGVAESAGERGDDGADGDARAHRTVLTGLHACGDLTTTAIGAFVNRSDLWGLVCVGCCYHLMADGAFPASRHMRQRELHLSRHLRMLASKALERELRPHADAAATADADAPDRTLWRPMLTLVLRDSLGVDVRARHAELQVGRVAHRSASWVAYARAALAQLGFDPDAVCETELLELERRCSAHDLLRVKKLEVLRLALAPAVEAAIALDRLLHVLESGQASAAWIAGGASGSGDMPSQKRLKVKLTLAKKMKQNRPIPQWIRMRTDNKIRYNMKRRHWRRTKLGL</sequence>
<evidence type="ECO:0000256" key="2">
    <source>
        <dbReference type="ARBA" id="ARBA00022980"/>
    </source>
</evidence>
<dbReference type="InterPro" id="IPR020083">
    <property type="entry name" value="Ribosomal_eL39_CS"/>
</dbReference>
<dbReference type="GO" id="GO:1990904">
    <property type="term" value="C:ribonucleoprotein complex"/>
    <property type="evidence" value="ECO:0007669"/>
    <property type="project" value="UniProtKB-KW"/>
</dbReference>
<dbReference type="GO" id="GO:0006412">
    <property type="term" value="P:translation"/>
    <property type="evidence" value="ECO:0007669"/>
    <property type="project" value="InterPro"/>
</dbReference>
<dbReference type="GO" id="GO:0005840">
    <property type="term" value="C:ribosome"/>
    <property type="evidence" value="ECO:0007669"/>
    <property type="project" value="UniProtKB-KW"/>
</dbReference>
<name>A0A8J5XJZ8_DIALT</name>
<keyword evidence="3" id="KW-0687">Ribonucleoprotein</keyword>
<dbReference type="InterPro" id="IPR029063">
    <property type="entry name" value="SAM-dependent_MTases_sf"/>
</dbReference>
<dbReference type="InterPro" id="IPR000077">
    <property type="entry name" value="Ribosomal_eL39"/>
</dbReference>
<dbReference type="PANTHER" id="PTHR12496:SF0">
    <property type="entry name" value="METHYLTRANSFERASE DOMAIN-CONTAINING PROTEIN"/>
    <property type="match status" value="1"/>
</dbReference>
<dbReference type="Proteomes" id="UP000751190">
    <property type="component" value="Unassembled WGS sequence"/>
</dbReference>
<protein>
    <recommendedName>
        <fullName evidence="4">Methyltransferase domain-containing protein</fullName>
    </recommendedName>
</protein>
<proteinExistence type="inferred from homology"/>
<keyword evidence="2" id="KW-0689">Ribosomal protein</keyword>
<evidence type="ECO:0000313" key="5">
    <source>
        <dbReference type="EMBL" id="KAG8466123.1"/>
    </source>
</evidence>
<feature type="domain" description="Methyltransferase" evidence="4">
    <location>
        <begin position="142"/>
        <end position="305"/>
    </location>
</feature>
<dbReference type="PANTHER" id="PTHR12496">
    <property type="entry name" value="CGI-41 METHYLTRANSFERASE"/>
    <property type="match status" value="1"/>
</dbReference>
<dbReference type="PROSITE" id="PS00051">
    <property type="entry name" value="RIBOSOMAL_L39E"/>
    <property type="match status" value="1"/>
</dbReference>
<dbReference type="InterPro" id="IPR023626">
    <property type="entry name" value="Ribosomal_eL39_dom_sf"/>
</dbReference>